<dbReference type="AlphaFoldDB" id="A0A1Q8E9G4"/>
<dbReference type="InterPro" id="IPR041420">
    <property type="entry name" value="PBECR4"/>
</dbReference>
<dbReference type="Pfam" id="PF18813">
    <property type="entry name" value="PBECR4"/>
    <property type="match status" value="1"/>
</dbReference>
<dbReference type="EMBL" id="MSJM01000002">
    <property type="protein sequence ID" value="OLF48443.1"/>
    <property type="molecule type" value="Genomic_DNA"/>
</dbReference>
<protein>
    <recommendedName>
        <fullName evidence="1">Phage-Barnase-EndoU-ColicinE5/D-RelE like nuclease 4 domain-containing protein</fullName>
    </recommendedName>
</protein>
<keyword evidence="3" id="KW-1185">Reference proteome</keyword>
<feature type="domain" description="Phage-Barnase-EndoU-ColicinE5/D-RelE like nuclease 4" evidence="1">
    <location>
        <begin position="25"/>
        <end position="190"/>
    </location>
</feature>
<reference evidence="3" key="1">
    <citation type="submission" date="2016-12" db="EMBL/GenBank/DDBJ databases">
        <authorList>
            <person name="Gulvik C.A."/>
        </authorList>
    </citation>
    <scope>NUCLEOTIDE SEQUENCE [LARGE SCALE GENOMIC DNA]</scope>
    <source>
        <strain evidence="3">NED12-00049-6B</strain>
    </source>
</reference>
<comment type="caution">
    <text evidence="2">The sequence shown here is derived from an EMBL/GenBank/DDBJ whole genome shotgun (WGS) entry which is preliminary data.</text>
</comment>
<proteinExistence type="predicted"/>
<dbReference type="RefSeq" id="WP_075104166.1">
    <property type="nucleotide sequence ID" value="NZ_MSJM01000002.1"/>
</dbReference>
<gene>
    <name evidence="2" type="ORF">BU202_02165</name>
</gene>
<sequence>MKQKDKFRKPNPKELRYLEHSMKTLHEAACYFQEHFVGRKMIYSTSKDEIAVYFSGSNYMHLCGLSYSKGTEKFFIDCLDKKVDLKYLKVKENGTTMQKLQVLAFVSELTSPYLKLTGSGRYLFLEFDYALRTKKQILAVTLKATTHKIVPQSLLDLKSQKSFPIGEGVTRIYSIDLLTQEIKEYFNLNRGD</sequence>
<organism evidence="2 3">
    <name type="scientific">Streptococcus cuniculi</name>
    <dbReference type="NCBI Taxonomy" id="1432788"/>
    <lineage>
        <taxon>Bacteria</taxon>
        <taxon>Bacillati</taxon>
        <taxon>Bacillota</taxon>
        <taxon>Bacilli</taxon>
        <taxon>Lactobacillales</taxon>
        <taxon>Streptococcaceae</taxon>
        <taxon>Streptococcus</taxon>
    </lineage>
</organism>
<name>A0A1Q8E9G4_9STRE</name>
<evidence type="ECO:0000313" key="2">
    <source>
        <dbReference type="EMBL" id="OLF48443.1"/>
    </source>
</evidence>
<dbReference type="Proteomes" id="UP000186890">
    <property type="component" value="Unassembled WGS sequence"/>
</dbReference>
<evidence type="ECO:0000313" key="3">
    <source>
        <dbReference type="Proteomes" id="UP000186890"/>
    </source>
</evidence>
<accession>A0A1Q8E9G4</accession>
<evidence type="ECO:0000259" key="1">
    <source>
        <dbReference type="Pfam" id="PF18813"/>
    </source>
</evidence>